<evidence type="ECO:0000259" key="2">
    <source>
        <dbReference type="Pfam" id="PF13966"/>
    </source>
</evidence>
<reference evidence="3" key="2">
    <citation type="submission" date="2022-01" db="EMBL/GenBank/DDBJ databases">
        <authorList>
            <person name="Yamashiro T."/>
            <person name="Shiraishi A."/>
            <person name="Satake H."/>
            <person name="Nakayama K."/>
        </authorList>
    </citation>
    <scope>NUCLEOTIDE SEQUENCE</scope>
</reference>
<dbReference type="InterPro" id="IPR026960">
    <property type="entry name" value="RVT-Znf"/>
</dbReference>
<keyword evidence="3" id="KW-0808">Transferase</keyword>
<evidence type="ECO:0000259" key="1">
    <source>
        <dbReference type="Pfam" id="PF00078"/>
    </source>
</evidence>
<dbReference type="PANTHER" id="PTHR33116:SF78">
    <property type="entry name" value="OS12G0587133 PROTEIN"/>
    <property type="match status" value="1"/>
</dbReference>
<dbReference type="Pfam" id="PF00078">
    <property type="entry name" value="RVT_1"/>
    <property type="match status" value="1"/>
</dbReference>
<proteinExistence type="predicted"/>
<name>A0ABQ4XPW8_9ASTR</name>
<reference evidence="3" key="1">
    <citation type="journal article" date="2022" name="Int. J. Mol. Sci.">
        <title>Draft Genome of Tanacetum Coccineum: Genomic Comparison of Closely Related Tanacetum-Family Plants.</title>
        <authorList>
            <person name="Yamashiro T."/>
            <person name="Shiraishi A."/>
            <person name="Nakayama K."/>
            <person name="Satake H."/>
        </authorList>
    </citation>
    <scope>NUCLEOTIDE SEQUENCE</scope>
</reference>
<protein>
    <submittedName>
        <fullName evidence="3">RNA-directed DNA polymerase, eukaryota</fullName>
    </submittedName>
</protein>
<keyword evidence="3" id="KW-0548">Nucleotidyltransferase</keyword>
<evidence type="ECO:0000313" key="4">
    <source>
        <dbReference type="Proteomes" id="UP001151760"/>
    </source>
</evidence>
<dbReference type="GO" id="GO:0003964">
    <property type="term" value="F:RNA-directed DNA polymerase activity"/>
    <property type="evidence" value="ECO:0007669"/>
    <property type="project" value="UniProtKB-KW"/>
</dbReference>
<sequence length="685" mass="77469">MFLVQALMSLGHEIKAVFVFTEKGLTASDVLPVRRESKSSLDNCAFIQSFAIQKPQGISGGIIAMWDVSLFKKHRVLDGDEGFIAIFGEWLNLGINCLMLVAYAPQDASKKRSLWTRLHDLIQHFQTMTIMLGDFNEVRSESERLGSVFCKSGAKAFNEFIIESDLVDLPMGGNLKAHIRSWRIEVLNKNDNELNDLKAKMDLLEIKAKTGLTDIDIEERLSSLKKVEDLDHFNRLDLMINGIFSNGHWLTDPCLVTFEIYQFYSAKFRASQQNRPYFVSSLFKTLPDFESSLLDAPFTVQEIKNAVWDCGGSKAPGPDGFTFKFIKSNWDIIGEDFICMVDFEKAFDFLDWGFLDNIMDQIGFSGKWRMWIRGCLKSAYGLVLVNGSPTKEFKIEKGLRQGDPLLPFLFIIAVEALHVSLQKLSLRTYLKVNFSKSKFFGVGVDTNETHHLASIFNFQSSSLPCSYLGLPIGSNMNNAINWKPIIDKFHKRLTSWKAKTLSYGGRLTLLKSVLEALVCSPKSCGGLGIGSLHALNLAMLSKWWWRFHMEKNSLWSLIITSIHGSHGRLTSDFPTISCRYTSPWLSISSLNKHLPQPHLNLANIFHKIVGDGGSTDFWSETWLPTRHNLDARGIDMHSTRCAICDEDIETTHHLFIDCTLASSIWSYVATWWGLSDFPTSIDSLI</sequence>
<dbReference type="EMBL" id="BQNB010009694">
    <property type="protein sequence ID" value="GJS67101.1"/>
    <property type="molecule type" value="Genomic_DNA"/>
</dbReference>
<dbReference type="InterPro" id="IPR000477">
    <property type="entry name" value="RT_dom"/>
</dbReference>
<gene>
    <name evidence="3" type="ORF">Tco_0681665</name>
</gene>
<dbReference type="InterPro" id="IPR036691">
    <property type="entry name" value="Endo/exonu/phosph_ase_sf"/>
</dbReference>
<feature type="domain" description="Reverse transcriptase" evidence="1">
    <location>
        <begin position="326"/>
        <end position="423"/>
    </location>
</feature>
<feature type="domain" description="Reverse transcriptase zinc-binding" evidence="2">
    <location>
        <begin position="623"/>
        <end position="665"/>
    </location>
</feature>
<keyword evidence="4" id="KW-1185">Reference proteome</keyword>
<dbReference type="SUPFAM" id="SSF56219">
    <property type="entry name" value="DNase I-like"/>
    <property type="match status" value="1"/>
</dbReference>
<dbReference type="Pfam" id="PF13966">
    <property type="entry name" value="zf-RVT"/>
    <property type="match status" value="1"/>
</dbReference>
<evidence type="ECO:0000313" key="3">
    <source>
        <dbReference type="EMBL" id="GJS67101.1"/>
    </source>
</evidence>
<organism evidence="3 4">
    <name type="scientific">Tanacetum coccineum</name>
    <dbReference type="NCBI Taxonomy" id="301880"/>
    <lineage>
        <taxon>Eukaryota</taxon>
        <taxon>Viridiplantae</taxon>
        <taxon>Streptophyta</taxon>
        <taxon>Embryophyta</taxon>
        <taxon>Tracheophyta</taxon>
        <taxon>Spermatophyta</taxon>
        <taxon>Magnoliopsida</taxon>
        <taxon>eudicotyledons</taxon>
        <taxon>Gunneridae</taxon>
        <taxon>Pentapetalae</taxon>
        <taxon>asterids</taxon>
        <taxon>campanulids</taxon>
        <taxon>Asterales</taxon>
        <taxon>Asteraceae</taxon>
        <taxon>Asteroideae</taxon>
        <taxon>Anthemideae</taxon>
        <taxon>Anthemidinae</taxon>
        <taxon>Tanacetum</taxon>
    </lineage>
</organism>
<accession>A0ABQ4XPW8</accession>
<dbReference type="Gene3D" id="3.60.10.10">
    <property type="entry name" value="Endonuclease/exonuclease/phosphatase"/>
    <property type="match status" value="1"/>
</dbReference>
<keyword evidence="3" id="KW-0695">RNA-directed DNA polymerase</keyword>
<comment type="caution">
    <text evidence="3">The sequence shown here is derived from an EMBL/GenBank/DDBJ whole genome shotgun (WGS) entry which is preliminary data.</text>
</comment>
<dbReference type="PANTHER" id="PTHR33116">
    <property type="entry name" value="REVERSE TRANSCRIPTASE ZINC-BINDING DOMAIN-CONTAINING PROTEIN-RELATED-RELATED"/>
    <property type="match status" value="1"/>
</dbReference>
<dbReference type="Proteomes" id="UP001151760">
    <property type="component" value="Unassembled WGS sequence"/>
</dbReference>